<keyword evidence="2" id="KW-1185">Reference proteome</keyword>
<evidence type="ECO:0000313" key="1">
    <source>
        <dbReference type="EMBL" id="CAJ2679742.1"/>
    </source>
</evidence>
<protein>
    <submittedName>
        <fullName evidence="1">Uncharacterized protein</fullName>
    </submittedName>
</protein>
<name>A0ACB0MGF9_TRIPR</name>
<dbReference type="Proteomes" id="UP001177021">
    <property type="component" value="Unassembled WGS sequence"/>
</dbReference>
<organism evidence="1 2">
    <name type="scientific">Trifolium pratense</name>
    <name type="common">Red clover</name>
    <dbReference type="NCBI Taxonomy" id="57577"/>
    <lineage>
        <taxon>Eukaryota</taxon>
        <taxon>Viridiplantae</taxon>
        <taxon>Streptophyta</taxon>
        <taxon>Embryophyta</taxon>
        <taxon>Tracheophyta</taxon>
        <taxon>Spermatophyta</taxon>
        <taxon>Magnoliopsida</taxon>
        <taxon>eudicotyledons</taxon>
        <taxon>Gunneridae</taxon>
        <taxon>Pentapetalae</taxon>
        <taxon>rosids</taxon>
        <taxon>fabids</taxon>
        <taxon>Fabales</taxon>
        <taxon>Fabaceae</taxon>
        <taxon>Papilionoideae</taxon>
        <taxon>50 kb inversion clade</taxon>
        <taxon>NPAAA clade</taxon>
        <taxon>Hologalegina</taxon>
        <taxon>IRL clade</taxon>
        <taxon>Trifolieae</taxon>
        <taxon>Trifolium</taxon>
    </lineage>
</organism>
<dbReference type="EMBL" id="CASHSV030000823">
    <property type="protein sequence ID" value="CAJ2679742.1"/>
    <property type="molecule type" value="Genomic_DNA"/>
</dbReference>
<sequence length="955" mass="109261">MIWIIGEYAERIDNADELLESFLESFPEEPALVQLQLLTATVKLFLKKPTEGPQQMIQVLPHNTLFVQMITMENYDESADVDVDVDSIHSSERDSWDEELDDEESYSISNMNQKSVDGDHSADNGNDDGDAVGCNSQIRFDTITAEEIRSMEFATLNEAYDFYYRYGKYNGFAVRKGDSRVRGSEGNKVIKMKQFVCNKHGVREKRHLVRVDRKLEHRRLTRTKCGARLRVKYKAEKDRYVVSAFEETHNHELTPARFVHLHPVYRKISEVDKAQVDSLQKRGIRTCHIMGYMVAQKGGYADVGFTKKDLYNYFDKKMRAVIKDGDVAAALNYLNMKSSSDPMLYAEYAVDNVNGRMKTLFWADGISRTDYFCFGDVLAFDTTYRKNKYNYPLVVFSGCNHHSQTVIFGAALVSDETTETYKWVLRCFLECMEGKQPKAVVTDGDGAMREAIKQIFPDANHRLCAWHLNKNASENVKNGNNFLDGFSKAMYSNFTIDEFEEYWSQMIKENGVQGHPWVVKTYENRSLWATAYLRDNFFGRIRTTSQCEAVNAIIKSYVRKQGCIFEFMNNFDQALRDYRNNELVADFKSSSTDPVLSTQLPVIESHAGKIYTAELFKEVRHEILKAGELIVREKSEVGGRKAYRLTKYCKDGYERSVVYDGSTFECSCKRFESRGIPCSHIFYVMKEEHVDRIPSNLVLTRWTKDAKIQFLNTSNFNDNVDLNTIAEARFGSYCTVLTEFCKEASKKDGVYAQIMEDLMQLKKKYCSKDDDAIGTQKSAVGDPVMVKCKGAPKKKNNVAKSGRRRSNGKNTTPNSKRCSGKQQTTEQVAEPNVDLYSVSISDSVSQIAEKRKRKEACNVQRSVQNKTLYPPRYRAATVTTPEHMELQSTSRIMNQQLYPMMPIVHPMIQPMPLQPIYPMYGLQPGMQQGMQHGTNVGQSSCYGLLQHVMKSAKND</sequence>
<accession>A0ACB0MGF9</accession>
<proteinExistence type="predicted"/>
<gene>
    <name evidence="1" type="ORF">MILVUS5_LOCUS41777</name>
</gene>
<evidence type="ECO:0000313" key="2">
    <source>
        <dbReference type="Proteomes" id="UP001177021"/>
    </source>
</evidence>
<comment type="caution">
    <text evidence="1">The sequence shown here is derived from an EMBL/GenBank/DDBJ whole genome shotgun (WGS) entry which is preliminary data.</text>
</comment>
<reference evidence="1" key="1">
    <citation type="submission" date="2023-10" db="EMBL/GenBank/DDBJ databases">
        <authorList>
            <person name="Rodriguez Cubillos JULIANA M."/>
            <person name="De Vega J."/>
        </authorList>
    </citation>
    <scope>NUCLEOTIDE SEQUENCE</scope>
</reference>